<dbReference type="Pfam" id="PF13401">
    <property type="entry name" value="AAA_22"/>
    <property type="match status" value="1"/>
</dbReference>
<reference evidence="2 3" key="1">
    <citation type="submission" date="2018-11" db="EMBL/GenBank/DDBJ databases">
        <title>Vibrio LJC006 sp. nov., isolated from seawater during the bloom of the enteromorpha.</title>
        <authorList>
            <person name="Liang J."/>
        </authorList>
    </citation>
    <scope>NUCLEOTIDE SEQUENCE [LARGE SCALE GENOMIC DNA]</scope>
    <source>
        <strain evidence="2 3">LJC006</strain>
    </source>
</reference>
<dbReference type="InterPro" id="IPR021542">
    <property type="entry name" value="Tn7_TnsC"/>
</dbReference>
<dbReference type="Gene3D" id="6.10.20.30">
    <property type="match status" value="1"/>
</dbReference>
<dbReference type="GO" id="GO:0016887">
    <property type="term" value="F:ATP hydrolysis activity"/>
    <property type="evidence" value="ECO:0007669"/>
    <property type="project" value="InterPro"/>
</dbReference>
<dbReference type="OrthoDB" id="5593847at2"/>
<feature type="domain" description="ORC1/DEAH AAA+ ATPase" evidence="1">
    <location>
        <begin position="128"/>
        <end position="277"/>
    </location>
</feature>
<dbReference type="SUPFAM" id="SSF52540">
    <property type="entry name" value="P-loop containing nucleoside triphosphate hydrolases"/>
    <property type="match status" value="1"/>
</dbReference>
<evidence type="ECO:0000313" key="2">
    <source>
        <dbReference type="EMBL" id="RQW62886.1"/>
    </source>
</evidence>
<dbReference type="RefSeq" id="WP_124937286.1">
    <property type="nucleotide sequence ID" value="NZ_RJVQ01000004.1"/>
</dbReference>
<gene>
    <name evidence="2" type="ORF">EES38_11185</name>
</gene>
<organism evidence="2 3">
    <name type="scientific">Vibrio viridaestus</name>
    <dbReference type="NCBI Taxonomy" id="2487322"/>
    <lineage>
        <taxon>Bacteria</taxon>
        <taxon>Pseudomonadati</taxon>
        <taxon>Pseudomonadota</taxon>
        <taxon>Gammaproteobacteria</taxon>
        <taxon>Vibrionales</taxon>
        <taxon>Vibrionaceae</taxon>
        <taxon>Vibrio</taxon>
    </lineage>
</organism>
<dbReference type="Proteomes" id="UP000281112">
    <property type="component" value="Unassembled WGS sequence"/>
</dbReference>
<dbReference type="Gene3D" id="3.40.50.300">
    <property type="entry name" value="P-loop containing nucleotide triphosphate hydrolases"/>
    <property type="match status" value="1"/>
</dbReference>
<accession>A0A3N9U4D8</accession>
<dbReference type="InterPro" id="IPR027417">
    <property type="entry name" value="P-loop_NTPase"/>
</dbReference>
<name>A0A3N9U4D8_9VIBR</name>
<evidence type="ECO:0000313" key="3">
    <source>
        <dbReference type="Proteomes" id="UP000281112"/>
    </source>
</evidence>
<proteinExistence type="predicted"/>
<comment type="caution">
    <text evidence="2">The sequence shown here is derived from an EMBL/GenBank/DDBJ whole genome shotgun (WGS) entry which is preliminary data.</text>
</comment>
<dbReference type="EMBL" id="RJVQ01000004">
    <property type="protein sequence ID" value="RQW62886.1"/>
    <property type="molecule type" value="Genomic_DNA"/>
</dbReference>
<evidence type="ECO:0000259" key="1">
    <source>
        <dbReference type="Pfam" id="PF13401"/>
    </source>
</evidence>
<sequence>MSLPDKYVTAVYRDTGNPSYRGNPFIEALPPLMELKQLKKGLEGAVSFSPENTLLPPRQRAHRVASLLDDFFQPLAQHVLLEERISIMIRRGYVGRNLQDGSLNKHLQNGYERIMSGDMASFKFQDARSTASCLSLIGCSGSGKSSTLSRILATYPQVIYHEQHNFFQIAYLKIECPNNGSLKSLCLNFFREVDRVLGTNYESTYGLKRHGIPTLLALMSQVANHRAIGVLVIDEIQRLSIRRSGGREQMLEFFVELVNTVGVPAVLIGTPKARPIFEVELQSARRSTGLGSLYWQPMPQFSEQPNSKSEWEAFTNKLWRYQWLQRRDEVLSEEIRDCWYELSQGVLDIVVKLFVLAQLRAIASGLERITVKLLRAVYDDELKPVHPMLDAMRRGDPEMVSRYSDLRVEDIDKRLLTLHRKIIQLPEEAELPFNRNQQAMRLYQMLTQMDCQSELLIPLVEKVFQEKPDLTLREMMPLVLAWYDERPKPVATPPKANKVNPVKAKDWHSLESQDLRYLYAQKDQATMYQTVRDHGLVLDLQHPDKWAV</sequence>
<dbReference type="Pfam" id="PF11426">
    <property type="entry name" value="Tn7_TnsC_Int"/>
    <property type="match status" value="1"/>
</dbReference>
<protein>
    <submittedName>
        <fullName evidence="2">Transcriptional antiterminator</fullName>
    </submittedName>
</protein>
<keyword evidence="3" id="KW-1185">Reference proteome</keyword>
<dbReference type="InterPro" id="IPR049945">
    <property type="entry name" value="AAA_22"/>
</dbReference>
<dbReference type="AlphaFoldDB" id="A0A3N9U4D8"/>